<gene>
    <name evidence="2" type="ORF">Ocin01_17050</name>
</gene>
<evidence type="ECO:0008006" key="4">
    <source>
        <dbReference type="Google" id="ProtNLM"/>
    </source>
</evidence>
<dbReference type="EMBL" id="LJIJ01002488">
    <property type="protein sequence ID" value="ODM89631.1"/>
    <property type="molecule type" value="Genomic_DNA"/>
</dbReference>
<dbReference type="AlphaFoldDB" id="A0A1D2M9L3"/>
<evidence type="ECO:0000313" key="3">
    <source>
        <dbReference type="Proteomes" id="UP000094527"/>
    </source>
</evidence>
<protein>
    <recommendedName>
        <fullName evidence="4">Phospholipid scramblase</fullName>
    </recommendedName>
</protein>
<sequence>MFGFGGSKPKPIIKGSIPGISVEPKQNDEDEQEPSSKGRRGTGLPPPAHTIFNLSVPSFFGGSPKRKDSESPRNPRASVLSIISTASASDPDHKRPGGRHVRFLDRLSWRSISAINLHSQASSTHGNDGDSEKFHRDIMQGLSDDPHYLPGFADLHYSKEIVLKEISCCICNTQTSYQITNEHAKILYIVEKQIDGIGNAIAKMCCFKHVDVMRVGFTVCIYNTTVNAKLLTFSRRSHWFADQLDIVETFYSIEDAHVGRIEKTKDGFRLMDTRGVEMFRVLRDKKKEERIGGVSATLLVINCNTKQLAAKISYMKRSVVSKLFSMFIRPYKHVIRWNQELEVTVKAMLIGVLFLELHSNENFVDLPLGRDAIGNMSKHRN</sequence>
<feature type="compositionally biased region" description="Low complexity" evidence="1">
    <location>
        <begin position="7"/>
        <end position="21"/>
    </location>
</feature>
<dbReference type="OrthoDB" id="10639424at2759"/>
<feature type="region of interest" description="Disordered" evidence="1">
    <location>
        <begin position="1"/>
        <end position="76"/>
    </location>
</feature>
<keyword evidence="3" id="KW-1185">Reference proteome</keyword>
<proteinExistence type="predicted"/>
<name>A0A1D2M9L3_ORCCI</name>
<dbReference type="Proteomes" id="UP000094527">
    <property type="component" value="Unassembled WGS sequence"/>
</dbReference>
<evidence type="ECO:0000313" key="2">
    <source>
        <dbReference type="EMBL" id="ODM89631.1"/>
    </source>
</evidence>
<evidence type="ECO:0000256" key="1">
    <source>
        <dbReference type="SAM" id="MobiDB-lite"/>
    </source>
</evidence>
<reference evidence="2 3" key="1">
    <citation type="journal article" date="2016" name="Genome Biol. Evol.">
        <title>Gene Family Evolution Reflects Adaptation to Soil Environmental Stressors in the Genome of the Collembolan Orchesella cincta.</title>
        <authorList>
            <person name="Faddeeva-Vakhrusheva A."/>
            <person name="Derks M.F."/>
            <person name="Anvar S.Y."/>
            <person name="Agamennone V."/>
            <person name="Suring W."/>
            <person name="Smit S."/>
            <person name="van Straalen N.M."/>
            <person name="Roelofs D."/>
        </authorList>
    </citation>
    <scope>NUCLEOTIDE SEQUENCE [LARGE SCALE GENOMIC DNA]</scope>
    <source>
        <tissue evidence="2">Mixed pool</tissue>
    </source>
</reference>
<organism evidence="2 3">
    <name type="scientific">Orchesella cincta</name>
    <name type="common">Springtail</name>
    <name type="synonym">Podura cincta</name>
    <dbReference type="NCBI Taxonomy" id="48709"/>
    <lineage>
        <taxon>Eukaryota</taxon>
        <taxon>Metazoa</taxon>
        <taxon>Ecdysozoa</taxon>
        <taxon>Arthropoda</taxon>
        <taxon>Hexapoda</taxon>
        <taxon>Collembola</taxon>
        <taxon>Entomobryomorpha</taxon>
        <taxon>Entomobryoidea</taxon>
        <taxon>Orchesellidae</taxon>
        <taxon>Orchesellinae</taxon>
        <taxon>Orchesella</taxon>
    </lineage>
</organism>
<comment type="caution">
    <text evidence="2">The sequence shown here is derived from an EMBL/GenBank/DDBJ whole genome shotgun (WGS) entry which is preliminary data.</text>
</comment>
<accession>A0A1D2M9L3</accession>